<keyword evidence="1" id="KW-0732">Signal</keyword>
<keyword evidence="3" id="KW-1185">Reference proteome</keyword>
<dbReference type="Proteomes" id="UP001620408">
    <property type="component" value="Unassembled WGS sequence"/>
</dbReference>
<reference evidence="2 3" key="1">
    <citation type="submission" date="2020-10" db="EMBL/GenBank/DDBJ databases">
        <title>Phylogeny of dyella-like bacteria.</title>
        <authorList>
            <person name="Fu J."/>
        </authorList>
    </citation>
    <scope>NUCLEOTIDE SEQUENCE [LARGE SCALE GENOMIC DNA]</scope>
    <source>
        <strain evidence="2 3">BB4</strain>
    </source>
</reference>
<sequence>MKAKHLSLSALFLFALPAVSMAADKVVHLPFEQVVAEAQKSGKLDGSVKFYLAGDAAGSKATVIKDVDVSRKTNAFGKKDDVSCDWVLQSVLIGLQDQAKAAGANAVVDIVSDYNGATYRDSEKYECHVGFLMSGVQLKGKLAKVH</sequence>
<dbReference type="RefSeq" id="WP_379986616.1">
    <property type="nucleotide sequence ID" value="NZ_JADIKD010000010.1"/>
</dbReference>
<evidence type="ECO:0000313" key="2">
    <source>
        <dbReference type="EMBL" id="MFK2917817.1"/>
    </source>
</evidence>
<evidence type="ECO:0000256" key="1">
    <source>
        <dbReference type="SAM" id="SignalP"/>
    </source>
</evidence>
<evidence type="ECO:0000313" key="3">
    <source>
        <dbReference type="Proteomes" id="UP001620408"/>
    </source>
</evidence>
<protein>
    <submittedName>
        <fullName evidence="2">Excinuclease</fullName>
    </submittedName>
</protein>
<feature type="chain" id="PRO_5045105757" evidence="1">
    <location>
        <begin position="23"/>
        <end position="146"/>
    </location>
</feature>
<dbReference type="EMBL" id="JADIKD010000010">
    <property type="protein sequence ID" value="MFK2917817.1"/>
    <property type="molecule type" value="Genomic_DNA"/>
</dbReference>
<gene>
    <name evidence="2" type="ORF">ISS97_11145</name>
</gene>
<accession>A0ABW8K4J6</accession>
<organism evidence="2 3">
    <name type="scientific">Dyella koreensis</name>
    <dbReference type="NCBI Taxonomy" id="311235"/>
    <lineage>
        <taxon>Bacteria</taxon>
        <taxon>Pseudomonadati</taxon>
        <taxon>Pseudomonadota</taxon>
        <taxon>Gammaproteobacteria</taxon>
        <taxon>Lysobacterales</taxon>
        <taxon>Rhodanobacteraceae</taxon>
        <taxon>Dyella</taxon>
    </lineage>
</organism>
<proteinExistence type="predicted"/>
<feature type="signal peptide" evidence="1">
    <location>
        <begin position="1"/>
        <end position="22"/>
    </location>
</feature>
<name>A0ABW8K4J6_9GAMM</name>
<comment type="caution">
    <text evidence="2">The sequence shown here is derived from an EMBL/GenBank/DDBJ whole genome shotgun (WGS) entry which is preliminary data.</text>
</comment>